<feature type="signal peptide" evidence="2">
    <location>
        <begin position="1"/>
        <end position="18"/>
    </location>
</feature>
<sequence length="94" mass="9944">MKTVLISLAILASASAFANEAADDRANREAFAGVATRAEVQSGYLRARAAGTLVPTDETASLRAPAAPDGGQARDDVRREARQAARQRVIHELL</sequence>
<evidence type="ECO:0000313" key="4">
    <source>
        <dbReference type="Proteomes" id="UP000521868"/>
    </source>
</evidence>
<name>A0A7X6DJU1_9BURK</name>
<dbReference type="EMBL" id="VTOX01000010">
    <property type="protein sequence ID" value="NKE68492.1"/>
    <property type="molecule type" value="Genomic_DNA"/>
</dbReference>
<evidence type="ECO:0008006" key="5">
    <source>
        <dbReference type="Google" id="ProtNLM"/>
    </source>
</evidence>
<feature type="region of interest" description="Disordered" evidence="1">
    <location>
        <begin position="56"/>
        <end position="82"/>
    </location>
</feature>
<keyword evidence="2" id="KW-0732">Signal</keyword>
<feature type="chain" id="PRO_5031252299" description="DUF4148 domain-containing protein" evidence="2">
    <location>
        <begin position="19"/>
        <end position="94"/>
    </location>
</feature>
<protein>
    <recommendedName>
        <fullName evidence="5">DUF4148 domain-containing protein</fullName>
    </recommendedName>
</protein>
<dbReference type="RefSeq" id="WP_168109608.1">
    <property type="nucleotide sequence ID" value="NZ_VTOX01000010.1"/>
</dbReference>
<comment type="caution">
    <text evidence="3">The sequence shown here is derived from an EMBL/GenBank/DDBJ whole genome shotgun (WGS) entry which is preliminary data.</text>
</comment>
<dbReference type="AlphaFoldDB" id="A0A7X6DJU1"/>
<evidence type="ECO:0000313" key="3">
    <source>
        <dbReference type="EMBL" id="NKE68492.1"/>
    </source>
</evidence>
<evidence type="ECO:0000256" key="2">
    <source>
        <dbReference type="SAM" id="SignalP"/>
    </source>
</evidence>
<feature type="compositionally biased region" description="Basic and acidic residues" evidence="1">
    <location>
        <begin position="72"/>
        <end position="82"/>
    </location>
</feature>
<reference evidence="3 4" key="1">
    <citation type="journal article" date="2020" name="Nature">
        <title>Bacterial chemolithoautotrophy via manganese oxidation.</title>
        <authorList>
            <person name="Yu H."/>
            <person name="Leadbetter J.R."/>
        </authorList>
    </citation>
    <scope>NUCLEOTIDE SEQUENCE [LARGE SCALE GENOMIC DNA]</scope>
    <source>
        <strain evidence="3 4">RBP-1</strain>
    </source>
</reference>
<evidence type="ECO:0000256" key="1">
    <source>
        <dbReference type="SAM" id="MobiDB-lite"/>
    </source>
</evidence>
<keyword evidence="4" id="KW-1185">Reference proteome</keyword>
<gene>
    <name evidence="3" type="ORF">RAMLITH_21980</name>
</gene>
<dbReference type="Proteomes" id="UP000521868">
    <property type="component" value="Unassembled WGS sequence"/>
</dbReference>
<accession>A0A7X6DJU1</accession>
<organism evidence="3 4">
    <name type="scientific">Ramlibacter lithotrophicus</name>
    <dbReference type="NCBI Taxonomy" id="2606681"/>
    <lineage>
        <taxon>Bacteria</taxon>
        <taxon>Pseudomonadati</taxon>
        <taxon>Pseudomonadota</taxon>
        <taxon>Betaproteobacteria</taxon>
        <taxon>Burkholderiales</taxon>
        <taxon>Comamonadaceae</taxon>
        <taxon>Ramlibacter</taxon>
    </lineage>
</organism>
<proteinExistence type="predicted"/>